<evidence type="ECO:0000313" key="15">
    <source>
        <dbReference type="EMBL" id="PAF27063.1"/>
    </source>
</evidence>
<evidence type="ECO:0000256" key="8">
    <source>
        <dbReference type="ARBA" id="ARBA00023306"/>
    </source>
</evidence>
<evidence type="ECO:0000259" key="12">
    <source>
        <dbReference type="Pfam" id="PF01225"/>
    </source>
</evidence>
<dbReference type="SUPFAM" id="SSF53244">
    <property type="entry name" value="MurD-like peptide ligases, peptide-binding domain"/>
    <property type="match status" value="1"/>
</dbReference>
<organism evidence="15 16">
    <name type="scientific">Shouchella clausii</name>
    <name type="common">Alkalihalobacillus clausii</name>
    <dbReference type="NCBI Taxonomy" id="79880"/>
    <lineage>
        <taxon>Bacteria</taxon>
        <taxon>Bacillati</taxon>
        <taxon>Bacillota</taxon>
        <taxon>Bacilli</taxon>
        <taxon>Bacillales</taxon>
        <taxon>Bacillaceae</taxon>
        <taxon>Shouchella</taxon>
    </lineage>
</organism>
<sequence>MKIDASLLKSIAKGSRLEEDGRGFSGVSTDTRQRMENGLFVPLKGERFDGHRFIEQAIEAGATGALWHEQEPVPEQLPKTFQLYYVEDTLLALQALAQAYREKVNPFVIGITGSNGKTTTKDIVASVLAGTATVHKTKGNLNNHIGVPLTLLSMPEDCSYAVVEMGMNHAGEISTLTQIAKPNAAIITSIGDAHIEHLGSREGIAAAKMEIADGLIKENWLLFDGDEPLLSPYNEQAETTVGFSDQAATKISDVETLENGYLFSMNGARWQLTMLGKHNVKNAAYAILLAQKLGLSNAVIQKQLSSLAITGMRLEKLNGPNGSTIINDAYNANPTSMKAAIETVKELPHYKRRVLVLGDIYELGQDEKALHKSVAAAIEPPITDVVTVGKKGRWIYEAQRDKKDCRISLVHADTVAEAAEILKPYYTKDTVVLIKASRGLALEEVLPAVKGGN</sequence>
<dbReference type="EMBL" id="NPBS01000022">
    <property type="protein sequence ID" value="PAF27063.1"/>
    <property type="molecule type" value="Genomic_DNA"/>
</dbReference>
<name>A0A268S3E2_SHOCL</name>
<evidence type="ECO:0000256" key="10">
    <source>
        <dbReference type="HAMAP-Rule" id="MF_02019"/>
    </source>
</evidence>
<comment type="similarity">
    <text evidence="10">Belongs to the MurCDEF family. MurF subfamily.</text>
</comment>
<keyword evidence="8 10" id="KW-0131">Cell cycle</keyword>
<evidence type="ECO:0000256" key="1">
    <source>
        <dbReference type="ARBA" id="ARBA00022490"/>
    </source>
</evidence>
<dbReference type="GeneID" id="86926523"/>
<evidence type="ECO:0000256" key="7">
    <source>
        <dbReference type="ARBA" id="ARBA00022984"/>
    </source>
</evidence>
<comment type="catalytic activity">
    <reaction evidence="10 11">
        <text>D-alanyl-D-alanine + UDP-N-acetyl-alpha-D-muramoyl-L-alanyl-gamma-D-glutamyl-meso-2,6-diaminopimelate + ATP = UDP-N-acetyl-alpha-D-muramoyl-L-alanyl-gamma-D-glutamyl-meso-2,6-diaminopimeloyl-D-alanyl-D-alanine + ADP + phosphate + H(+)</text>
        <dbReference type="Rhea" id="RHEA:28374"/>
        <dbReference type="ChEBI" id="CHEBI:15378"/>
        <dbReference type="ChEBI" id="CHEBI:30616"/>
        <dbReference type="ChEBI" id="CHEBI:43474"/>
        <dbReference type="ChEBI" id="CHEBI:57822"/>
        <dbReference type="ChEBI" id="CHEBI:61386"/>
        <dbReference type="ChEBI" id="CHEBI:83905"/>
        <dbReference type="ChEBI" id="CHEBI:456216"/>
        <dbReference type="EC" id="6.3.2.10"/>
    </reaction>
</comment>
<dbReference type="GO" id="GO:0008360">
    <property type="term" value="P:regulation of cell shape"/>
    <property type="evidence" value="ECO:0007669"/>
    <property type="project" value="UniProtKB-KW"/>
</dbReference>
<dbReference type="InterPro" id="IPR000713">
    <property type="entry name" value="Mur_ligase_N"/>
</dbReference>
<feature type="domain" description="Mur ligase N-terminal catalytic" evidence="12">
    <location>
        <begin position="25"/>
        <end position="101"/>
    </location>
</feature>
<feature type="domain" description="Mur ligase C-terminal" evidence="13">
    <location>
        <begin position="312"/>
        <end position="438"/>
    </location>
</feature>
<accession>A0A268S3E2</accession>
<feature type="binding site" evidence="10">
    <location>
        <begin position="113"/>
        <end position="119"/>
    </location>
    <ligand>
        <name>ATP</name>
        <dbReference type="ChEBI" id="CHEBI:30616"/>
    </ligand>
</feature>
<dbReference type="InterPro" id="IPR035911">
    <property type="entry name" value="MurE/MurF_N"/>
</dbReference>
<dbReference type="Gene3D" id="3.40.1390.10">
    <property type="entry name" value="MurE/MurF, N-terminal domain"/>
    <property type="match status" value="1"/>
</dbReference>
<dbReference type="GO" id="GO:0047480">
    <property type="term" value="F:UDP-N-acetylmuramoyl-tripeptide-D-alanyl-D-alanine ligase activity"/>
    <property type="evidence" value="ECO:0007669"/>
    <property type="project" value="UniProtKB-UniRule"/>
</dbReference>
<evidence type="ECO:0000256" key="4">
    <source>
        <dbReference type="ARBA" id="ARBA00022741"/>
    </source>
</evidence>
<dbReference type="AlphaFoldDB" id="A0A268S3E2"/>
<dbReference type="UniPathway" id="UPA00219"/>
<dbReference type="Pfam" id="PF02875">
    <property type="entry name" value="Mur_ligase_C"/>
    <property type="match status" value="1"/>
</dbReference>
<dbReference type="GO" id="GO:0051301">
    <property type="term" value="P:cell division"/>
    <property type="evidence" value="ECO:0007669"/>
    <property type="project" value="UniProtKB-KW"/>
</dbReference>
<dbReference type="GO" id="GO:0005524">
    <property type="term" value="F:ATP binding"/>
    <property type="evidence" value="ECO:0007669"/>
    <property type="project" value="UniProtKB-UniRule"/>
</dbReference>
<dbReference type="Pfam" id="PF01225">
    <property type="entry name" value="Mur_ligase"/>
    <property type="match status" value="1"/>
</dbReference>
<evidence type="ECO:0000259" key="14">
    <source>
        <dbReference type="Pfam" id="PF08245"/>
    </source>
</evidence>
<dbReference type="InterPro" id="IPR036615">
    <property type="entry name" value="Mur_ligase_C_dom_sf"/>
</dbReference>
<dbReference type="Gene3D" id="3.40.1190.10">
    <property type="entry name" value="Mur-like, catalytic domain"/>
    <property type="match status" value="1"/>
</dbReference>
<dbReference type="InterPro" id="IPR051046">
    <property type="entry name" value="MurCDEF_CellWall_CoF430Synth"/>
</dbReference>
<dbReference type="InterPro" id="IPR013221">
    <property type="entry name" value="Mur_ligase_cen"/>
</dbReference>
<reference evidence="15 16" key="1">
    <citation type="submission" date="2017-07" db="EMBL/GenBank/DDBJ databases">
        <title>Isolation and whole genome analysis of endospore-forming bacteria from heroin.</title>
        <authorList>
            <person name="Kalinowski J."/>
            <person name="Ahrens B."/>
            <person name="Al-Dilaimi A."/>
            <person name="Winkler A."/>
            <person name="Wibberg D."/>
            <person name="Schleenbecker U."/>
            <person name="Ruckert C."/>
            <person name="Wolfel R."/>
            <person name="Grass G."/>
        </authorList>
    </citation>
    <scope>NUCLEOTIDE SEQUENCE [LARGE SCALE GENOMIC DNA]</scope>
    <source>
        <strain evidence="15 16">7523-2</strain>
    </source>
</reference>
<keyword evidence="6 10" id="KW-0133">Cell shape</keyword>
<dbReference type="SUPFAM" id="SSF53623">
    <property type="entry name" value="MurD-like peptide ligases, catalytic domain"/>
    <property type="match status" value="1"/>
</dbReference>
<dbReference type="Gene3D" id="3.90.190.20">
    <property type="entry name" value="Mur ligase, C-terminal domain"/>
    <property type="match status" value="1"/>
</dbReference>
<dbReference type="PANTHER" id="PTHR43024">
    <property type="entry name" value="UDP-N-ACETYLMURAMOYL-TRIPEPTIDE--D-ALANYL-D-ALANINE LIGASE"/>
    <property type="match status" value="1"/>
</dbReference>
<keyword evidence="2 10" id="KW-0436">Ligase</keyword>
<keyword evidence="9 10" id="KW-0961">Cell wall biogenesis/degradation</keyword>
<comment type="function">
    <text evidence="10 11">Involved in cell wall formation. Catalyzes the final step in the synthesis of UDP-N-acetylmuramoyl-pentapeptide, the precursor of murein.</text>
</comment>
<keyword evidence="1 10" id="KW-0963">Cytoplasm</keyword>
<dbReference type="Proteomes" id="UP000216133">
    <property type="component" value="Unassembled WGS sequence"/>
</dbReference>
<evidence type="ECO:0000256" key="11">
    <source>
        <dbReference type="RuleBase" id="RU004136"/>
    </source>
</evidence>
<dbReference type="GO" id="GO:0008766">
    <property type="term" value="F:UDP-N-acetylmuramoylalanyl-D-glutamyl-2,6-diaminopimelate-D-alanyl-D-alanine ligase activity"/>
    <property type="evidence" value="ECO:0007669"/>
    <property type="project" value="RHEA"/>
</dbReference>
<evidence type="ECO:0000313" key="16">
    <source>
        <dbReference type="Proteomes" id="UP000216133"/>
    </source>
</evidence>
<dbReference type="NCBIfam" id="TIGR01143">
    <property type="entry name" value="murF"/>
    <property type="match status" value="1"/>
</dbReference>
<keyword evidence="3 10" id="KW-0132">Cell division</keyword>
<dbReference type="InterPro" id="IPR005863">
    <property type="entry name" value="UDP-N-AcMur_synth"/>
</dbReference>
<evidence type="ECO:0000256" key="2">
    <source>
        <dbReference type="ARBA" id="ARBA00022598"/>
    </source>
</evidence>
<dbReference type="Pfam" id="PF08245">
    <property type="entry name" value="Mur_ligase_M"/>
    <property type="match status" value="1"/>
</dbReference>
<evidence type="ECO:0000259" key="13">
    <source>
        <dbReference type="Pfam" id="PF02875"/>
    </source>
</evidence>
<comment type="caution">
    <text evidence="15">The sequence shown here is derived from an EMBL/GenBank/DDBJ whole genome shotgun (WGS) entry which is preliminary data.</text>
</comment>
<feature type="domain" description="Mur ligase central" evidence="14">
    <location>
        <begin position="111"/>
        <end position="290"/>
    </location>
</feature>
<keyword evidence="4 10" id="KW-0547">Nucleotide-binding</keyword>
<dbReference type="GO" id="GO:0071555">
    <property type="term" value="P:cell wall organization"/>
    <property type="evidence" value="ECO:0007669"/>
    <property type="project" value="UniProtKB-KW"/>
</dbReference>
<dbReference type="PANTHER" id="PTHR43024:SF1">
    <property type="entry name" value="UDP-N-ACETYLMURAMOYL-TRIPEPTIDE--D-ALANYL-D-ALANINE LIGASE"/>
    <property type="match status" value="1"/>
</dbReference>
<dbReference type="EC" id="6.3.2.10" evidence="10 11"/>
<evidence type="ECO:0000256" key="6">
    <source>
        <dbReference type="ARBA" id="ARBA00022960"/>
    </source>
</evidence>
<dbReference type="HAMAP" id="MF_02019">
    <property type="entry name" value="MurF"/>
    <property type="match status" value="1"/>
</dbReference>
<evidence type="ECO:0000256" key="9">
    <source>
        <dbReference type="ARBA" id="ARBA00023316"/>
    </source>
</evidence>
<dbReference type="InterPro" id="IPR036565">
    <property type="entry name" value="Mur-like_cat_sf"/>
</dbReference>
<keyword evidence="5 10" id="KW-0067">ATP-binding</keyword>
<dbReference type="GO" id="GO:0005737">
    <property type="term" value="C:cytoplasm"/>
    <property type="evidence" value="ECO:0007669"/>
    <property type="project" value="UniProtKB-SubCell"/>
</dbReference>
<dbReference type="SUPFAM" id="SSF63418">
    <property type="entry name" value="MurE/MurF N-terminal domain"/>
    <property type="match status" value="1"/>
</dbReference>
<dbReference type="GO" id="GO:0009252">
    <property type="term" value="P:peptidoglycan biosynthetic process"/>
    <property type="evidence" value="ECO:0007669"/>
    <property type="project" value="UniProtKB-UniRule"/>
</dbReference>
<comment type="subcellular location">
    <subcellularLocation>
        <location evidence="10 11">Cytoplasm</location>
    </subcellularLocation>
</comment>
<evidence type="ECO:0000256" key="3">
    <source>
        <dbReference type="ARBA" id="ARBA00022618"/>
    </source>
</evidence>
<comment type="pathway">
    <text evidence="10 11">Cell wall biogenesis; peptidoglycan biosynthesis.</text>
</comment>
<gene>
    <name evidence="10" type="primary">murF</name>
    <name evidence="15" type="ORF">CHH61_04390</name>
</gene>
<proteinExistence type="inferred from homology"/>
<dbReference type="InterPro" id="IPR004101">
    <property type="entry name" value="Mur_ligase_C"/>
</dbReference>
<dbReference type="RefSeq" id="WP_094427366.1">
    <property type="nucleotide sequence ID" value="NZ_CP019985.1"/>
</dbReference>
<evidence type="ECO:0000256" key="5">
    <source>
        <dbReference type="ARBA" id="ARBA00022840"/>
    </source>
</evidence>
<keyword evidence="7 10" id="KW-0573">Peptidoglycan synthesis</keyword>
<protein>
    <recommendedName>
        <fullName evidence="10 11">UDP-N-acetylmuramoyl-tripeptide--D-alanyl-D-alanine ligase</fullName>
        <ecNumber evidence="10 11">6.3.2.10</ecNumber>
    </recommendedName>
    <alternativeName>
        <fullName evidence="10">D-alanyl-D-alanine-adding enzyme</fullName>
    </alternativeName>
</protein>